<dbReference type="SUPFAM" id="SSF53474">
    <property type="entry name" value="alpha/beta-Hydrolases"/>
    <property type="match status" value="1"/>
</dbReference>
<evidence type="ECO:0000313" key="2">
    <source>
        <dbReference type="EMBL" id="PHH66979.1"/>
    </source>
</evidence>
<name>A0A2C5XC79_9HYPO</name>
<feature type="domain" description="Thioesterase" evidence="1">
    <location>
        <begin position="33"/>
        <end position="249"/>
    </location>
</feature>
<dbReference type="Gene3D" id="3.40.50.1820">
    <property type="entry name" value="alpha/beta hydrolase"/>
    <property type="match status" value="1"/>
</dbReference>
<proteinExistence type="predicted"/>
<dbReference type="Pfam" id="PF00975">
    <property type="entry name" value="Thioesterase"/>
    <property type="match status" value="1"/>
</dbReference>
<dbReference type="EMBL" id="NJEU01001456">
    <property type="protein sequence ID" value="PHH66979.1"/>
    <property type="molecule type" value="Genomic_DNA"/>
</dbReference>
<protein>
    <recommendedName>
        <fullName evidence="1">Thioesterase domain-containing protein</fullName>
    </recommendedName>
</protein>
<dbReference type="Proteomes" id="UP000224854">
    <property type="component" value="Unassembled WGS sequence"/>
</dbReference>
<sequence length="270" mass="29680">MVMFIEEEPLDQVVDQVEQIQVENSPHGQSTPIFLIHDGGGTTFPYHCLESLGRSVYGIANPHFNTGGAFDGGVPEVGRLYADMIRHAATRPDFPVKPGPDGRVPVLLGGWSFGGMASLEVAHVLAADKAVRVMGILMVDSPYPGMTKPANGVLARRTRKVSSKNEIMVERCMSEARRMLDRWDLPAWEQGSRPPAVMLRATSSVPSKGPGVDRVDVCRSESSLGWSRYHQDMFESVLEVDGNHFDLFSFGRVADTTKVMRQGLNVLDHC</sequence>
<dbReference type="InterPro" id="IPR001031">
    <property type="entry name" value="Thioesterase"/>
</dbReference>
<keyword evidence="3" id="KW-1185">Reference proteome</keyword>
<evidence type="ECO:0000313" key="3">
    <source>
        <dbReference type="Proteomes" id="UP000224854"/>
    </source>
</evidence>
<dbReference type="OrthoDB" id="10253869at2759"/>
<evidence type="ECO:0000259" key="1">
    <source>
        <dbReference type="Pfam" id="PF00975"/>
    </source>
</evidence>
<dbReference type="InterPro" id="IPR029058">
    <property type="entry name" value="AB_hydrolase_fold"/>
</dbReference>
<comment type="caution">
    <text evidence="2">The sequence shown here is derived from an EMBL/GenBank/DDBJ whole genome shotgun (WGS) entry which is preliminary data.</text>
</comment>
<accession>A0A2C5XC79</accession>
<reference evidence="2 3" key="1">
    <citation type="submission" date="2017-06" db="EMBL/GenBank/DDBJ databases">
        <title>Ant-infecting Ophiocordyceps genomes reveal a high diversity of potential behavioral manipulation genes and a possible major role for enterotoxins.</title>
        <authorList>
            <person name="De Bekker C."/>
            <person name="Evans H.C."/>
            <person name="Brachmann A."/>
            <person name="Hughes D.P."/>
        </authorList>
    </citation>
    <scope>NUCLEOTIDE SEQUENCE [LARGE SCALE GENOMIC DNA]</scope>
    <source>
        <strain evidence="2 3">1348a</strain>
    </source>
</reference>
<dbReference type="AlphaFoldDB" id="A0A2C5XC79"/>
<organism evidence="2 3">
    <name type="scientific">Ophiocordyceps australis</name>
    <dbReference type="NCBI Taxonomy" id="1399860"/>
    <lineage>
        <taxon>Eukaryota</taxon>
        <taxon>Fungi</taxon>
        <taxon>Dikarya</taxon>
        <taxon>Ascomycota</taxon>
        <taxon>Pezizomycotina</taxon>
        <taxon>Sordariomycetes</taxon>
        <taxon>Hypocreomycetidae</taxon>
        <taxon>Hypocreales</taxon>
        <taxon>Ophiocordycipitaceae</taxon>
        <taxon>Ophiocordyceps</taxon>
    </lineage>
</organism>
<gene>
    <name evidence="2" type="ORF">CDD82_1503</name>
</gene>